<protein>
    <submittedName>
        <fullName evidence="3">Uncharacterized protein</fullName>
    </submittedName>
</protein>
<proteinExistence type="predicted"/>
<evidence type="ECO:0000313" key="4">
    <source>
        <dbReference type="Proteomes" id="UP000765160"/>
    </source>
</evidence>
<gene>
    <name evidence="3" type="ORF">HB662_07640</name>
</gene>
<evidence type="ECO:0000313" key="3">
    <source>
        <dbReference type="EMBL" id="NKE44645.1"/>
    </source>
</evidence>
<feature type="compositionally biased region" description="Low complexity" evidence="1">
    <location>
        <begin position="319"/>
        <end position="332"/>
    </location>
</feature>
<feature type="region of interest" description="Disordered" evidence="1">
    <location>
        <begin position="29"/>
        <end position="49"/>
    </location>
</feature>
<feature type="chain" id="PRO_5046836106" evidence="2">
    <location>
        <begin position="28"/>
        <end position="427"/>
    </location>
</feature>
<reference evidence="3 4" key="1">
    <citation type="submission" date="2020-03" db="EMBL/GenBank/DDBJ databases">
        <title>Roseomonas selenitidurans sp. nov. isolated from soil.</title>
        <authorList>
            <person name="Liu H."/>
        </authorList>
    </citation>
    <scope>NUCLEOTIDE SEQUENCE [LARGE SCALE GENOMIC DNA]</scope>
    <source>
        <strain evidence="3 4">JCM 15073</strain>
    </source>
</reference>
<feature type="region of interest" description="Disordered" evidence="1">
    <location>
        <begin position="319"/>
        <end position="344"/>
    </location>
</feature>
<accession>A0ABX1EX50</accession>
<comment type="caution">
    <text evidence="3">The sequence shown here is derived from an EMBL/GenBank/DDBJ whole genome shotgun (WGS) entry which is preliminary data.</text>
</comment>
<dbReference type="EMBL" id="JAAVTX010000002">
    <property type="protein sequence ID" value="NKE44645.1"/>
    <property type="molecule type" value="Genomic_DNA"/>
</dbReference>
<organism evidence="3 4">
    <name type="scientific">Falsiroseomonas frigidaquae</name>
    <dbReference type="NCBI Taxonomy" id="487318"/>
    <lineage>
        <taxon>Bacteria</taxon>
        <taxon>Pseudomonadati</taxon>
        <taxon>Pseudomonadota</taxon>
        <taxon>Alphaproteobacteria</taxon>
        <taxon>Acetobacterales</taxon>
        <taxon>Roseomonadaceae</taxon>
        <taxon>Falsiroseomonas</taxon>
    </lineage>
</organism>
<feature type="signal peptide" evidence="2">
    <location>
        <begin position="1"/>
        <end position="27"/>
    </location>
</feature>
<dbReference type="Proteomes" id="UP000765160">
    <property type="component" value="Unassembled WGS sequence"/>
</dbReference>
<evidence type="ECO:0000256" key="1">
    <source>
        <dbReference type="SAM" id="MobiDB-lite"/>
    </source>
</evidence>
<sequence length="427" mass="45753">MRGVRACRPLLAGILLLALGLVRPALAQPSESPANPAQGNPAQGNQAPNRQVTVQNETDLALNFLYLFPPGATDRGPDRLGDAVVAPGSSFRARLGRQARCTFDVVAIWQDGREEARSAVNICRSPRLVFGDPTMPTLEAAIANRSPVLLRELYASTNGAEGWGPDRLGPEVIEPGGGFRLRIRTRDCVFDLRAIFADEREEVRSRLDLCAERGVAFDRSAIPQPVPRSLVLVNRHLATVQEVYVSSSTDADWGPERLGTTTLLPVGEEATVTLEGTCQADIRIVFPNGGAEERREVDLCATQRILLAPGWVLGAEQEATPAVPQATPAVPADPERPGDEPQATDPVAVKLRNGGEVPIIEIHVAPPGEPRGEDRLGADVLGVGEALELEAPDGDACIADLVALFRDGREVTRAGVDLCQGEEIEIR</sequence>
<keyword evidence="4" id="KW-1185">Reference proteome</keyword>
<evidence type="ECO:0000256" key="2">
    <source>
        <dbReference type="SAM" id="SignalP"/>
    </source>
</evidence>
<keyword evidence="2" id="KW-0732">Signal</keyword>
<name>A0ABX1EX50_9PROT</name>
<dbReference type="RefSeq" id="WP_168048819.1">
    <property type="nucleotide sequence ID" value="NZ_JAATJR010000002.1"/>
</dbReference>